<keyword evidence="2" id="KW-0418">Kinase</keyword>
<dbReference type="EMBL" id="JARKIB010000007">
    <property type="protein sequence ID" value="KAJ7778478.1"/>
    <property type="molecule type" value="Genomic_DNA"/>
</dbReference>
<dbReference type="PROSITE" id="PS00109">
    <property type="entry name" value="PROTEIN_KINASE_TYR"/>
    <property type="match status" value="1"/>
</dbReference>
<evidence type="ECO:0000259" key="1">
    <source>
        <dbReference type="PROSITE" id="PS50011"/>
    </source>
</evidence>
<dbReference type="PROSITE" id="PS50011">
    <property type="entry name" value="PROTEIN_KINASE_DOM"/>
    <property type="match status" value="1"/>
</dbReference>
<proteinExistence type="predicted"/>
<dbReference type="InterPro" id="IPR011009">
    <property type="entry name" value="Kinase-like_dom_sf"/>
</dbReference>
<dbReference type="InterPro" id="IPR001245">
    <property type="entry name" value="Ser-Thr/Tyr_kinase_cat_dom"/>
</dbReference>
<dbReference type="PIRSF" id="PIRSF000654">
    <property type="entry name" value="Integrin-linked_kinase"/>
    <property type="match status" value="1"/>
</dbReference>
<dbReference type="PANTHER" id="PTHR44329">
    <property type="entry name" value="SERINE/THREONINE-PROTEIN KINASE TNNI3K-RELATED"/>
    <property type="match status" value="1"/>
</dbReference>
<evidence type="ECO:0000313" key="3">
    <source>
        <dbReference type="Proteomes" id="UP001215598"/>
    </source>
</evidence>
<sequence>MVSPWMKNGTILKYLSEHGRADVEKLLLQIAEGLGYLHSMKIVHGDLRGTNILVSDDWNVCLADFGLTGVIEDVALSATNGALTSSTNHAGSLRWFAPELMAPTFFGRERFVRTPASDVYAYGCVCLELYTGAPPFSEITPDVAAMLRVVAGERPARPEAMSDELWGLVTAAWAQNFQDRPAIDDVIASMKVLVAPKKYKFTLPPIPPPGPDDGLTCHCAI</sequence>
<dbReference type="PANTHER" id="PTHR44329:SF214">
    <property type="entry name" value="PROTEIN KINASE DOMAIN-CONTAINING PROTEIN"/>
    <property type="match status" value="1"/>
</dbReference>
<reference evidence="2" key="1">
    <citation type="submission" date="2023-03" db="EMBL/GenBank/DDBJ databases">
        <title>Massive genome expansion in bonnet fungi (Mycena s.s.) driven by repeated elements and novel gene families across ecological guilds.</title>
        <authorList>
            <consortium name="Lawrence Berkeley National Laboratory"/>
            <person name="Harder C.B."/>
            <person name="Miyauchi S."/>
            <person name="Viragh M."/>
            <person name="Kuo A."/>
            <person name="Thoen E."/>
            <person name="Andreopoulos B."/>
            <person name="Lu D."/>
            <person name="Skrede I."/>
            <person name="Drula E."/>
            <person name="Henrissat B."/>
            <person name="Morin E."/>
            <person name="Kohler A."/>
            <person name="Barry K."/>
            <person name="LaButti K."/>
            <person name="Morin E."/>
            <person name="Salamov A."/>
            <person name="Lipzen A."/>
            <person name="Mereny Z."/>
            <person name="Hegedus B."/>
            <person name="Baldrian P."/>
            <person name="Stursova M."/>
            <person name="Weitz H."/>
            <person name="Taylor A."/>
            <person name="Grigoriev I.V."/>
            <person name="Nagy L.G."/>
            <person name="Martin F."/>
            <person name="Kauserud H."/>
        </authorList>
    </citation>
    <scope>NUCLEOTIDE SEQUENCE</scope>
    <source>
        <strain evidence="2">CBHHK182m</strain>
    </source>
</reference>
<dbReference type="Pfam" id="PF07714">
    <property type="entry name" value="PK_Tyr_Ser-Thr"/>
    <property type="match status" value="1"/>
</dbReference>
<feature type="domain" description="Protein kinase" evidence="1">
    <location>
        <begin position="1"/>
        <end position="193"/>
    </location>
</feature>
<dbReference type="InterPro" id="IPR051681">
    <property type="entry name" value="Ser/Thr_Kinases-Pseudokinases"/>
</dbReference>
<dbReference type="AlphaFoldDB" id="A0AAD7K5A9"/>
<keyword evidence="2" id="KW-0808">Transferase</keyword>
<dbReference type="Proteomes" id="UP001215598">
    <property type="component" value="Unassembled WGS sequence"/>
</dbReference>
<protein>
    <submittedName>
        <fullName evidence="2">Kinase-like domain-containing protein</fullName>
    </submittedName>
</protein>
<dbReference type="GO" id="GO:0005524">
    <property type="term" value="F:ATP binding"/>
    <property type="evidence" value="ECO:0007669"/>
    <property type="project" value="InterPro"/>
</dbReference>
<dbReference type="GO" id="GO:0004674">
    <property type="term" value="F:protein serine/threonine kinase activity"/>
    <property type="evidence" value="ECO:0007669"/>
    <property type="project" value="TreeGrafter"/>
</dbReference>
<gene>
    <name evidence="2" type="ORF">B0H16DRAFT_888141</name>
</gene>
<comment type="caution">
    <text evidence="2">The sequence shown here is derived from an EMBL/GenBank/DDBJ whole genome shotgun (WGS) entry which is preliminary data.</text>
</comment>
<accession>A0AAD7K5A9</accession>
<dbReference type="InterPro" id="IPR000719">
    <property type="entry name" value="Prot_kinase_dom"/>
</dbReference>
<keyword evidence="3" id="KW-1185">Reference proteome</keyword>
<dbReference type="InterPro" id="IPR008266">
    <property type="entry name" value="Tyr_kinase_AS"/>
</dbReference>
<evidence type="ECO:0000313" key="2">
    <source>
        <dbReference type="EMBL" id="KAJ7778478.1"/>
    </source>
</evidence>
<dbReference type="SUPFAM" id="SSF56112">
    <property type="entry name" value="Protein kinase-like (PK-like)"/>
    <property type="match status" value="1"/>
</dbReference>
<name>A0AAD7K5A9_9AGAR</name>
<organism evidence="2 3">
    <name type="scientific">Mycena metata</name>
    <dbReference type="NCBI Taxonomy" id="1033252"/>
    <lineage>
        <taxon>Eukaryota</taxon>
        <taxon>Fungi</taxon>
        <taxon>Dikarya</taxon>
        <taxon>Basidiomycota</taxon>
        <taxon>Agaricomycotina</taxon>
        <taxon>Agaricomycetes</taxon>
        <taxon>Agaricomycetidae</taxon>
        <taxon>Agaricales</taxon>
        <taxon>Marasmiineae</taxon>
        <taxon>Mycenaceae</taxon>
        <taxon>Mycena</taxon>
    </lineage>
</organism>
<dbReference type="Gene3D" id="1.10.510.10">
    <property type="entry name" value="Transferase(Phosphotransferase) domain 1"/>
    <property type="match status" value="1"/>
</dbReference>